<dbReference type="PANTHER" id="PTHR35936:SF17">
    <property type="entry name" value="ARGININE-BINDING EXTRACELLULAR PROTEIN ARTP"/>
    <property type="match status" value="1"/>
</dbReference>
<comment type="caution">
    <text evidence="3">The sequence shown here is derived from an EMBL/GenBank/DDBJ whole genome shotgun (WGS) entry which is preliminary data.</text>
</comment>
<dbReference type="InterPro" id="IPR001638">
    <property type="entry name" value="Solute-binding_3/MltF_N"/>
</dbReference>
<keyword evidence="1" id="KW-0732">Signal</keyword>
<evidence type="ECO:0000256" key="1">
    <source>
        <dbReference type="ARBA" id="ARBA00022729"/>
    </source>
</evidence>
<dbReference type="PANTHER" id="PTHR35936">
    <property type="entry name" value="MEMBRANE-BOUND LYTIC MUREIN TRANSGLYCOSYLASE F"/>
    <property type="match status" value="1"/>
</dbReference>
<organism evidence="3 4">
    <name type="scientific">Bradyrhizobium zhanjiangense</name>
    <dbReference type="NCBI Taxonomy" id="1325107"/>
    <lineage>
        <taxon>Bacteria</taxon>
        <taxon>Pseudomonadati</taxon>
        <taxon>Pseudomonadota</taxon>
        <taxon>Alphaproteobacteria</taxon>
        <taxon>Hyphomicrobiales</taxon>
        <taxon>Nitrobacteraceae</taxon>
        <taxon>Bradyrhizobium</taxon>
    </lineage>
</organism>
<feature type="domain" description="Solute-binding protein family 3/N-terminal" evidence="2">
    <location>
        <begin position="64"/>
        <end position="289"/>
    </location>
</feature>
<evidence type="ECO:0000313" key="3">
    <source>
        <dbReference type="EMBL" id="RXG90428.1"/>
    </source>
</evidence>
<keyword evidence="4" id="KW-1185">Reference proteome</keyword>
<reference evidence="3 4" key="1">
    <citation type="submission" date="2018-10" db="EMBL/GenBank/DDBJ databases">
        <title>Bradyrhizobium sp. nov., isolated from effective nodules of peanut in China.</title>
        <authorList>
            <person name="Li Y."/>
        </authorList>
    </citation>
    <scope>NUCLEOTIDE SEQUENCE [LARGE SCALE GENOMIC DNA]</scope>
    <source>
        <strain evidence="3 4">CCBAU 51781</strain>
    </source>
</reference>
<dbReference type="SUPFAM" id="SSF53850">
    <property type="entry name" value="Periplasmic binding protein-like II"/>
    <property type="match status" value="1"/>
</dbReference>
<evidence type="ECO:0000313" key="4">
    <source>
        <dbReference type="Proteomes" id="UP000289946"/>
    </source>
</evidence>
<name>A0ABY0DE69_9BRAD</name>
<gene>
    <name evidence="3" type="ORF">EAS62_28400</name>
</gene>
<dbReference type="SMART" id="SM00062">
    <property type="entry name" value="PBPb"/>
    <property type="match status" value="1"/>
</dbReference>
<evidence type="ECO:0000259" key="2">
    <source>
        <dbReference type="SMART" id="SM00062"/>
    </source>
</evidence>
<sequence length="302" mass="31956">MHIFALFAIFGLETFGEKSMTIGNQSKFGRVLCILSLFAGTTLSTSTFAADLTSLAPDKYKSAPIIIGTTATMPPVESVDPATGQVIGIEADLARAIGKKLSVNVDIQNVAFDGLLAGMQAGRFDIAMSGLADTVQRQQAMDFVDWYVSGVQLIVPKGNPKKVTSLETLCGHTLGGTRASTEFRRMEAVAKNCGSTETALVATENSPSGLLSLKAGRVDVFAVNFPSGMSYVQANPELELVPGQFKVIVRGVAIAKSNGGLRDAWQAGLKAIIDDGQYDEILKRWGAPDAAYKQATINAGTE</sequence>
<dbReference type="EMBL" id="RDRA01000017">
    <property type="protein sequence ID" value="RXG90428.1"/>
    <property type="molecule type" value="Genomic_DNA"/>
</dbReference>
<dbReference type="Pfam" id="PF00497">
    <property type="entry name" value="SBP_bac_3"/>
    <property type="match status" value="1"/>
</dbReference>
<proteinExistence type="predicted"/>
<protein>
    <submittedName>
        <fullName evidence="3">ABC transporter substrate-binding protein</fullName>
    </submittedName>
</protein>
<accession>A0ABY0DE69</accession>
<dbReference type="CDD" id="cd01004">
    <property type="entry name" value="PBP2_MidA_like"/>
    <property type="match status" value="1"/>
</dbReference>
<dbReference type="Gene3D" id="3.40.190.10">
    <property type="entry name" value="Periplasmic binding protein-like II"/>
    <property type="match status" value="2"/>
</dbReference>
<dbReference type="Proteomes" id="UP000289946">
    <property type="component" value="Unassembled WGS sequence"/>
</dbReference>